<dbReference type="RefSeq" id="WP_324715489.1">
    <property type="nucleotide sequence ID" value="NZ_CP141615.1"/>
</dbReference>
<organism evidence="3 4">
    <name type="scientific">Carboxydichorda subterranea</name>
    <dbReference type="NCBI Taxonomy" id="3109565"/>
    <lineage>
        <taxon>Bacteria</taxon>
        <taxon>Bacillati</taxon>
        <taxon>Bacillota</taxon>
        <taxon>Limnochordia</taxon>
        <taxon>Limnochordales</taxon>
        <taxon>Geochordaceae</taxon>
        <taxon>Carboxydichorda</taxon>
    </lineage>
</organism>
<dbReference type="SUPFAM" id="SSF51556">
    <property type="entry name" value="Metallo-dependent hydrolases"/>
    <property type="match status" value="1"/>
</dbReference>
<evidence type="ECO:0000313" key="3">
    <source>
        <dbReference type="EMBL" id="WRP16217.1"/>
    </source>
</evidence>
<reference evidence="3 4" key="1">
    <citation type="journal article" date="2024" name="Front. Microbiol.">
        <title>Novel thermophilic genera Geochorda gen. nov. and Carboxydochorda gen. nov. from the deep terrestrial subsurface reveal the ecophysiological diversity in the class Limnochordia.</title>
        <authorList>
            <person name="Karnachuk O.V."/>
            <person name="Lukina A.P."/>
            <person name="Avakyan M.R."/>
            <person name="Kadnikov V.V."/>
            <person name="Begmatov S."/>
            <person name="Beletsky A.V."/>
            <person name="Vlasova K.G."/>
            <person name="Novikov A.A."/>
            <person name="Shcherbakova V.A."/>
            <person name="Mardanov A.V."/>
            <person name="Ravin N.V."/>
        </authorList>
    </citation>
    <scope>NUCLEOTIDE SEQUENCE [LARGE SCALE GENOMIC DNA]</scope>
    <source>
        <strain evidence="3 4">L945</strain>
    </source>
</reference>
<gene>
    <name evidence="3" type="ORF">U7230_08885</name>
</gene>
<dbReference type="InterPro" id="IPR006680">
    <property type="entry name" value="Amidohydro-rel"/>
</dbReference>
<keyword evidence="1" id="KW-0456">Lyase</keyword>
<evidence type="ECO:0000259" key="2">
    <source>
        <dbReference type="Pfam" id="PF04909"/>
    </source>
</evidence>
<protein>
    <submittedName>
        <fullName evidence="3">Amidohydrolase family protein</fullName>
    </submittedName>
</protein>
<dbReference type="PANTHER" id="PTHR21240:SF28">
    <property type="entry name" value="ISO-OROTATE DECARBOXYLASE (EUROFUNG)"/>
    <property type="match status" value="1"/>
</dbReference>
<dbReference type="Gene3D" id="3.20.20.140">
    <property type="entry name" value="Metal-dependent hydrolases"/>
    <property type="match status" value="1"/>
</dbReference>
<dbReference type="InterPro" id="IPR032466">
    <property type="entry name" value="Metal_Hydrolase"/>
</dbReference>
<accession>A0ABZ1BTT5</accession>
<evidence type="ECO:0000313" key="4">
    <source>
        <dbReference type="Proteomes" id="UP001332192"/>
    </source>
</evidence>
<dbReference type="PANTHER" id="PTHR21240">
    <property type="entry name" value="2-AMINO-3-CARBOXYLMUCONATE-6-SEMIALDEHYDE DECARBOXYLASE"/>
    <property type="match status" value="1"/>
</dbReference>
<feature type="domain" description="Amidohydrolase-related" evidence="2">
    <location>
        <begin position="5"/>
        <end position="307"/>
    </location>
</feature>
<dbReference type="Proteomes" id="UP001332192">
    <property type="component" value="Chromosome"/>
</dbReference>
<dbReference type="EMBL" id="CP141615">
    <property type="protein sequence ID" value="WRP16217.1"/>
    <property type="molecule type" value="Genomic_DNA"/>
</dbReference>
<name>A0ABZ1BTT5_9FIRM</name>
<evidence type="ECO:0000256" key="1">
    <source>
        <dbReference type="ARBA" id="ARBA00023239"/>
    </source>
</evidence>
<sequence>MRVLDFHAHFPHPDDAALDGWETAYRRRFGDRKLAILRERNLNAQREWWRRWSFPFPEAPSAPLETQVARWAGEVDRYGLDGVVFVTGGGNDALAAVVRRHPRFFGFAHHDPFAPDAAAELRRAIGELGLRGYKILAPALSGPIDDPALYPVWEAAEELGIPVLVHFGVLNGGGGVGNHVNIDPLRLHDVAKAFPTIPFVVPHFGCGYPTQLLHLCWTCENVYVDTSGNNEWMRWMIPELTLEELFRRFRETVGPHRIVFGTDSSHFPRGFVVKYLEEQLRACRNVGFGEAELGAVFSGNARRLLRIEGGAAQAG</sequence>
<proteinExistence type="predicted"/>
<dbReference type="InterPro" id="IPR032465">
    <property type="entry name" value="ACMSD"/>
</dbReference>
<keyword evidence="4" id="KW-1185">Reference proteome</keyword>
<dbReference type="Pfam" id="PF04909">
    <property type="entry name" value="Amidohydro_2"/>
    <property type="match status" value="1"/>
</dbReference>